<reference evidence="1" key="1">
    <citation type="submission" date="2020-09" db="EMBL/GenBank/DDBJ databases">
        <authorList>
            <person name="Kim M.K."/>
        </authorList>
    </citation>
    <scope>NUCLEOTIDE SEQUENCE</scope>
    <source>
        <strain evidence="1">BT664</strain>
    </source>
</reference>
<dbReference type="EMBL" id="JACXAD010000003">
    <property type="protein sequence ID" value="MBD2766986.1"/>
    <property type="molecule type" value="Genomic_DNA"/>
</dbReference>
<dbReference type="AlphaFoldDB" id="A0A927BA95"/>
<comment type="caution">
    <text evidence="1">The sequence shown here is derived from an EMBL/GenBank/DDBJ whole genome shotgun (WGS) entry which is preliminary data.</text>
</comment>
<organism evidence="1 2">
    <name type="scientific">Hymenobacter montanus</name>
    <dbReference type="NCBI Taxonomy" id="2771359"/>
    <lineage>
        <taxon>Bacteria</taxon>
        <taxon>Pseudomonadati</taxon>
        <taxon>Bacteroidota</taxon>
        <taxon>Cytophagia</taxon>
        <taxon>Cytophagales</taxon>
        <taxon>Hymenobacteraceae</taxon>
        <taxon>Hymenobacter</taxon>
    </lineage>
</organism>
<sequence length="211" mass="24409">MFFKTLVAAFFLESEDNNDSLEQLVTLAGMTDQHYLSEDKKVALGIHDPGIEIIYGQWGAFEDAWARLDKLAYHNCLQIYFSMSHFLDLCSENTDDESLPLEQDSLLPLATTFGNACEQLQAEVAFLDTHAHYGDETWINKQGNRDWVINYYSMLLEFNINALADERFGLLYLNEYMTQIWDSNPVRENRDMILLSKGRLTFAQQGVIRWL</sequence>
<gene>
    <name evidence="1" type="ORF">IC235_03650</name>
</gene>
<evidence type="ECO:0000313" key="2">
    <source>
        <dbReference type="Proteomes" id="UP000612233"/>
    </source>
</evidence>
<dbReference type="Proteomes" id="UP000612233">
    <property type="component" value="Unassembled WGS sequence"/>
</dbReference>
<evidence type="ECO:0000313" key="1">
    <source>
        <dbReference type="EMBL" id="MBD2766986.1"/>
    </source>
</evidence>
<proteinExistence type="predicted"/>
<dbReference type="RefSeq" id="WP_191003817.1">
    <property type="nucleotide sequence ID" value="NZ_JACXAD010000003.1"/>
</dbReference>
<accession>A0A927BA95</accession>
<protein>
    <submittedName>
        <fullName evidence="1">Uncharacterized protein</fullName>
    </submittedName>
</protein>
<keyword evidence="2" id="KW-1185">Reference proteome</keyword>
<name>A0A927BA95_9BACT</name>